<dbReference type="EMBL" id="JBCGDP010000043">
    <property type="protein sequence ID" value="MEM0578778.1"/>
    <property type="molecule type" value="Genomic_DNA"/>
</dbReference>
<comment type="caution">
    <text evidence="1">The sequence shown here is derived from an EMBL/GenBank/DDBJ whole genome shotgun (WGS) entry which is preliminary data.</text>
</comment>
<sequence>MATKSSIILILTCLFFISCLNEKQTNLTGYFNGKYWDVISIDGHKYDKPRYSSFFGKNGDYFYYVYNYDEKENKKARSKFDYGDVIYPEMWHFENDSVVNIQSFRYRILKLTKTNFKIQNIEVSSDVTEYQLSPLQ</sequence>
<accession>A0ABU9NVQ8</accession>
<gene>
    <name evidence="1" type="ORF">WFZ86_19910</name>
</gene>
<dbReference type="PROSITE" id="PS51257">
    <property type="entry name" value="PROKAR_LIPOPROTEIN"/>
    <property type="match status" value="1"/>
</dbReference>
<dbReference type="RefSeq" id="WP_342693580.1">
    <property type="nucleotide sequence ID" value="NZ_JBCGDP010000043.1"/>
</dbReference>
<proteinExistence type="predicted"/>
<keyword evidence="2" id="KW-1185">Reference proteome</keyword>
<evidence type="ECO:0000313" key="1">
    <source>
        <dbReference type="EMBL" id="MEM0578778.1"/>
    </source>
</evidence>
<protein>
    <recommendedName>
        <fullName evidence="3">Lipocalin-like domain-containing protein</fullName>
    </recommendedName>
</protein>
<evidence type="ECO:0000313" key="2">
    <source>
        <dbReference type="Proteomes" id="UP001468798"/>
    </source>
</evidence>
<organism evidence="1 2">
    <name type="scientific">Flavobacterium polysaccharolyticum</name>
    <dbReference type="NCBI Taxonomy" id="3133148"/>
    <lineage>
        <taxon>Bacteria</taxon>
        <taxon>Pseudomonadati</taxon>
        <taxon>Bacteroidota</taxon>
        <taxon>Flavobacteriia</taxon>
        <taxon>Flavobacteriales</taxon>
        <taxon>Flavobacteriaceae</taxon>
        <taxon>Flavobacterium</taxon>
    </lineage>
</organism>
<reference evidence="1 2" key="1">
    <citation type="submission" date="2024-03" db="EMBL/GenBank/DDBJ databases">
        <title>Two novel species of the genus Flavobacterium exhibiting potentially degradation of complex polysaccharides.</title>
        <authorList>
            <person name="Lian X."/>
        </authorList>
    </citation>
    <scope>NUCLEOTIDE SEQUENCE [LARGE SCALE GENOMIC DNA]</scope>
    <source>
        <strain evidence="1 2">N6</strain>
    </source>
</reference>
<dbReference type="Proteomes" id="UP001468798">
    <property type="component" value="Unassembled WGS sequence"/>
</dbReference>
<name>A0ABU9NVQ8_9FLAO</name>
<evidence type="ECO:0008006" key="3">
    <source>
        <dbReference type="Google" id="ProtNLM"/>
    </source>
</evidence>